<keyword evidence="3 5" id="KW-0378">Hydrolase</keyword>
<keyword evidence="2" id="KW-0058">Aromatic hydrocarbons catabolism</keyword>
<dbReference type="GO" id="GO:0016787">
    <property type="term" value="F:hydrolase activity"/>
    <property type="evidence" value="ECO:0007669"/>
    <property type="project" value="UniProtKB-KW"/>
</dbReference>
<keyword evidence="6" id="KW-1185">Reference proteome</keyword>
<dbReference type="RefSeq" id="WP_377262142.1">
    <property type="nucleotide sequence ID" value="NZ_JBHLUH010000094.1"/>
</dbReference>
<dbReference type="InterPro" id="IPR029058">
    <property type="entry name" value="AB_hydrolase_fold"/>
</dbReference>
<comment type="similarity">
    <text evidence="1">Belongs to the peptidase S33 family.</text>
</comment>
<reference evidence="5 6" key="1">
    <citation type="submission" date="2024-09" db="EMBL/GenBank/DDBJ databases">
        <authorList>
            <person name="Sun Q."/>
            <person name="Mori K."/>
        </authorList>
    </citation>
    <scope>NUCLEOTIDE SEQUENCE [LARGE SCALE GENOMIC DNA]</scope>
    <source>
        <strain evidence="5 6">TBRC 3947</strain>
    </source>
</reference>
<dbReference type="Proteomes" id="UP001589867">
    <property type="component" value="Unassembled WGS sequence"/>
</dbReference>
<name>A0ABV6MGT0_9ACTN</name>
<dbReference type="PANTHER" id="PTHR21661:SF35">
    <property type="entry name" value="EPOXIDE HYDROLASE"/>
    <property type="match status" value="1"/>
</dbReference>
<gene>
    <name evidence="5" type="ORF">ACFFIA_40645</name>
</gene>
<dbReference type="EC" id="3.-.-.-" evidence="5"/>
<dbReference type="Gene3D" id="3.40.50.1820">
    <property type="entry name" value="alpha/beta hydrolase"/>
    <property type="match status" value="1"/>
</dbReference>
<evidence type="ECO:0000313" key="6">
    <source>
        <dbReference type="Proteomes" id="UP001589867"/>
    </source>
</evidence>
<proteinExistence type="inferred from homology"/>
<evidence type="ECO:0000256" key="2">
    <source>
        <dbReference type="ARBA" id="ARBA00022797"/>
    </source>
</evidence>
<dbReference type="InterPro" id="IPR016292">
    <property type="entry name" value="Epoxide_hydrolase"/>
</dbReference>
<dbReference type="InterPro" id="IPR010497">
    <property type="entry name" value="Epoxide_hydro_N"/>
</dbReference>
<dbReference type="PIRSF" id="PIRSF001112">
    <property type="entry name" value="Epoxide_hydrolase"/>
    <property type="match status" value="1"/>
</dbReference>
<dbReference type="SUPFAM" id="SSF53474">
    <property type="entry name" value="alpha/beta-Hydrolases"/>
    <property type="match status" value="1"/>
</dbReference>
<dbReference type="Pfam" id="PF06441">
    <property type="entry name" value="EHN"/>
    <property type="match status" value="1"/>
</dbReference>
<evidence type="ECO:0000256" key="3">
    <source>
        <dbReference type="ARBA" id="ARBA00022801"/>
    </source>
</evidence>
<dbReference type="EMBL" id="JBHLUH010000094">
    <property type="protein sequence ID" value="MFC0533930.1"/>
    <property type="molecule type" value="Genomic_DNA"/>
</dbReference>
<feature type="domain" description="Epoxide hydrolase N-terminal" evidence="4">
    <location>
        <begin position="7"/>
        <end position="111"/>
    </location>
</feature>
<evidence type="ECO:0000313" key="5">
    <source>
        <dbReference type="EMBL" id="MFC0533930.1"/>
    </source>
</evidence>
<dbReference type="InterPro" id="IPR000639">
    <property type="entry name" value="Epox_hydrolase-like"/>
</dbReference>
<protein>
    <submittedName>
        <fullName evidence="5">Epoxide hydrolase family protein</fullName>
        <ecNumber evidence="5">3.-.-.-</ecNumber>
    </submittedName>
</protein>
<accession>A0ABV6MGT0</accession>
<dbReference type="PRINTS" id="PR00412">
    <property type="entry name" value="EPOXHYDRLASE"/>
</dbReference>
<dbReference type="PANTHER" id="PTHR21661">
    <property type="entry name" value="EPOXIDE HYDROLASE 1-RELATED"/>
    <property type="match status" value="1"/>
</dbReference>
<comment type="caution">
    <text evidence="5">The sequence shown here is derived from an EMBL/GenBank/DDBJ whole genome shotgun (WGS) entry which is preliminary data.</text>
</comment>
<organism evidence="5 6">
    <name type="scientific">Phytohabitans kaempferiae</name>
    <dbReference type="NCBI Taxonomy" id="1620943"/>
    <lineage>
        <taxon>Bacteria</taxon>
        <taxon>Bacillati</taxon>
        <taxon>Actinomycetota</taxon>
        <taxon>Actinomycetes</taxon>
        <taxon>Micromonosporales</taxon>
        <taxon>Micromonosporaceae</taxon>
    </lineage>
</organism>
<sequence>MPTPNDVRPFRVKVPESDLTDLRHRVLATRWPDRETVADQSQGVQLRKIQDLVRYWGTDYDWRRVEARLNTLPQYVTDIDGLDIHFIHVRSTQPDALPLIITHGWPGSILELLKVIGPLTNPTAYGGRAEDAFDLVIPSMPGYGFSERPRSPGWDPDRIGRAWHELMGRLGYDRYVSQGGDWGAVVADAMGRQAPPGLLGIHVNMPPTVPGDLAKAIDSGEPPPSGLADDERAAFEALSTFFAQNGAYGVMMMTRPQTVGYGLTDSPAGLAAWMYDKFAQWTYSGGEPERSLTRDEMLDDISLYWLTNSAVSSAQLYWENNNNNFSAAAQHTDDVSVPVAVTVFPGEIYRAPRSWTEKAYRDLIYFNQVDRGGHFAAWEEPELFTEELRAAFRPLR</sequence>
<evidence type="ECO:0000256" key="1">
    <source>
        <dbReference type="ARBA" id="ARBA00010088"/>
    </source>
</evidence>
<evidence type="ECO:0000259" key="4">
    <source>
        <dbReference type="Pfam" id="PF06441"/>
    </source>
</evidence>